<keyword evidence="4" id="KW-0547">Nucleotide-binding</keyword>
<keyword evidence="10" id="KW-0636">Prenylation</keyword>
<dbReference type="PROSITE" id="PS51420">
    <property type="entry name" value="RHO"/>
    <property type="match status" value="1"/>
</dbReference>
<dbReference type="PROSITE" id="PS51421">
    <property type="entry name" value="RAS"/>
    <property type="match status" value="1"/>
</dbReference>
<dbReference type="SMART" id="SM00175">
    <property type="entry name" value="RAB"/>
    <property type="match status" value="1"/>
</dbReference>
<keyword evidence="6" id="KW-0460">Magnesium</keyword>
<evidence type="ECO:0000256" key="10">
    <source>
        <dbReference type="ARBA" id="ARBA00023289"/>
    </source>
</evidence>
<evidence type="ECO:0000313" key="15">
    <source>
        <dbReference type="Proteomes" id="UP000559027"/>
    </source>
</evidence>
<organism evidence="14 15">
    <name type="scientific">Leucocoprinus leucothites</name>
    <dbReference type="NCBI Taxonomy" id="201217"/>
    <lineage>
        <taxon>Eukaryota</taxon>
        <taxon>Fungi</taxon>
        <taxon>Dikarya</taxon>
        <taxon>Basidiomycota</taxon>
        <taxon>Agaricomycotina</taxon>
        <taxon>Agaricomycetes</taxon>
        <taxon>Agaricomycetidae</taxon>
        <taxon>Agaricales</taxon>
        <taxon>Agaricineae</taxon>
        <taxon>Agaricaceae</taxon>
        <taxon>Leucocoprinus</taxon>
    </lineage>
</organism>
<evidence type="ECO:0000256" key="9">
    <source>
        <dbReference type="ARBA" id="ARBA00023288"/>
    </source>
</evidence>
<name>A0A8H5GEU2_9AGAR</name>
<dbReference type="Gene3D" id="3.40.50.300">
    <property type="entry name" value="P-loop containing nucleotide triphosphate hydrolases"/>
    <property type="match status" value="1"/>
</dbReference>
<feature type="region of interest" description="Disordered" evidence="13">
    <location>
        <begin position="176"/>
        <end position="195"/>
    </location>
</feature>
<dbReference type="PROSITE" id="PS51419">
    <property type="entry name" value="RAB"/>
    <property type="match status" value="1"/>
</dbReference>
<dbReference type="InterPro" id="IPR001806">
    <property type="entry name" value="Small_GTPase"/>
</dbReference>
<evidence type="ECO:0000256" key="3">
    <source>
        <dbReference type="ARBA" id="ARBA00022723"/>
    </source>
</evidence>
<dbReference type="AlphaFoldDB" id="A0A8H5GEU2"/>
<comment type="similarity">
    <text evidence="11">Belongs to the small GTPase superfamily. Rheb family.</text>
</comment>
<dbReference type="GO" id="GO:0046872">
    <property type="term" value="F:metal ion binding"/>
    <property type="evidence" value="ECO:0007669"/>
    <property type="project" value="UniProtKB-KW"/>
</dbReference>
<proteinExistence type="inferred from homology"/>
<evidence type="ECO:0000256" key="13">
    <source>
        <dbReference type="SAM" id="MobiDB-lite"/>
    </source>
</evidence>
<evidence type="ECO:0000256" key="4">
    <source>
        <dbReference type="ARBA" id="ARBA00022741"/>
    </source>
</evidence>
<dbReference type="GO" id="GO:0005886">
    <property type="term" value="C:plasma membrane"/>
    <property type="evidence" value="ECO:0007669"/>
    <property type="project" value="UniProtKB-SubCell"/>
</dbReference>
<evidence type="ECO:0000256" key="6">
    <source>
        <dbReference type="ARBA" id="ARBA00022842"/>
    </source>
</evidence>
<keyword evidence="9" id="KW-0449">Lipoprotein</keyword>
<protein>
    <recommendedName>
        <fullName evidence="16">Rheb</fullName>
    </recommendedName>
</protein>
<comment type="catalytic activity">
    <reaction evidence="12">
        <text>GTP + H2O = GDP + phosphate + H(+)</text>
        <dbReference type="Rhea" id="RHEA:19669"/>
        <dbReference type="ChEBI" id="CHEBI:15377"/>
        <dbReference type="ChEBI" id="CHEBI:15378"/>
        <dbReference type="ChEBI" id="CHEBI:37565"/>
        <dbReference type="ChEBI" id="CHEBI:43474"/>
        <dbReference type="ChEBI" id="CHEBI:58189"/>
    </reaction>
    <physiologicalReaction direction="left-to-right" evidence="12">
        <dbReference type="Rhea" id="RHEA:19670"/>
    </physiologicalReaction>
</comment>
<dbReference type="InterPro" id="IPR020849">
    <property type="entry name" value="Small_GTPase_Ras-type"/>
</dbReference>
<dbReference type="FunFam" id="3.40.50.300:FF:000273">
    <property type="entry name" value="GTP-binding protein Rheb homolog"/>
    <property type="match status" value="1"/>
</dbReference>
<dbReference type="InterPro" id="IPR027417">
    <property type="entry name" value="P-loop_NTPase"/>
</dbReference>
<keyword evidence="2" id="KW-0488">Methylation</keyword>
<accession>A0A8H5GEU2</accession>
<sequence>MPSTNLLKKKRIVVLGSRSVGKSSLILQYLENQFVENYYPTIEGSFQRSINYNGTEYDCEIIDTAGHDEFSLVNANHTIGTHGYIIIYSITSRNSLEMVKILYERILDFCGVQYVPCVIVGSKSDLQQHRQIDPSEAQEFAKLNNTAWIETSAKKNINVAQVFELCLSEIEKRSTQNAAYKPPPPEPTKNTCVIM</sequence>
<keyword evidence="8" id="KW-0472">Membrane</keyword>
<keyword evidence="7" id="KW-0342">GTP-binding</keyword>
<reference evidence="14 15" key="1">
    <citation type="journal article" date="2020" name="ISME J.">
        <title>Uncovering the hidden diversity of litter-decomposition mechanisms in mushroom-forming fungi.</title>
        <authorList>
            <person name="Floudas D."/>
            <person name="Bentzer J."/>
            <person name="Ahren D."/>
            <person name="Johansson T."/>
            <person name="Persson P."/>
            <person name="Tunlid A."/>
        </authorList>
    </citation>
    <scope>NUCLEOTIDE SEQUENCE [LARGE SCALE GENOMIC DNA]</scope>
    <source>
        <strain evidence="14 15">CBS 146.42</strain>
    </source>
</reference>
<keyword evidence="15" id="KW-1185">Reference proteome</keyword>
<dbReference type="SMART" id="SM00174">
    <property type="entry name" value="RHO"/>
    <property type="match status" value="1"/>
</dbReference>
<dbReference type="SMART" id="SM00173">
    <property type="entry name" value="RAS"/>
    <property type="match status" value="1"/>
</dbReference>
<dbReference type="Pfam" id="PF00071">
    <property type="entry name" value="Ras"/>
    <property type="match status" value="1"/>
</dbReference>
<comment type="caution">
    <text evidence="14">The sequence shown here is derived from an EMBL/GenBank/DDBJ whole genome shotgun (WGS) entry which is preliminary data.</text>
</comment>
<dbReference type="SUPFAM" id="SSF52540">
    <property type="entry name" value="P-loop containing nucleoside triphosphate hydrolases"/>
    <property type="match status" value="1"/>
</dbReference>
<evidence type="ECO:0000256" key="8">
    <source>
        <dbReference type="ARBA" id="ARBA00023136"/>
    </source>
</evidence>
<dbReference type="Proteomes" id="UP000559027">
    <property type="component" value="Unassembled WGS sequence"/>
</dbReference>
<dbReference type="GO" id="GO:0007165">
    <property type="term" value="P:signal transduction"/>
    <property type="evidence" value="ECO:0007669"/>
    <property type="project" value="InterPro"/>
</dbReference>
<dbReference type="EMBL" id="JAACJO010000001">
    <property type="protein sequence ID" value="KAF5363631.1"/>
    <property type="molecule type" value="Genomic_DNA"/>
</dbReference>
<evidence type="ECO:0008006" key="16">
    <source>
        <dbReference type="Google" id="ProtNLM"/>
    </source>
</evidence>
<evidence type="ECO:0000256" key="5">
    <source>
        <dbReference type="ARBA" id="ARBA00022801"/>
    </source>
</evidence>
<dbReference type="NCBIfam" id="TIGR00231">
    <property type="entry name" value="small_GTP"/>
    <property type="match status" value="1"/>
</dbReference>
<keyword evidence="5" id="KW-0378">Hydrolase</keyword>
<evidence type="ECO:0000256" key="11">
    <source>
        <dbReference type="ARBA" id="ARBA00037969"/>
    </source>
</evidence>
<comment type="subcellular location">
    <subcellularLocation>
        <location evidence="1">Cell membrane</location>
        <topology evidence="1">Lipid-anchor</topology>
        <orientation evidence="1">Cytoplasmic side</orientation>
    </subcellularLocation>
</comment>
<dbReference type="InterPro" id="IPR005225">
    <property type="entry name" value="Small_GTP-bd"/>
</dbReference>
<gene>
    <name evidence="14" type="ORF">D9756_000664</name>
</gene>
<dbReference type="PRINTS" id="PR00449">
    <property type="entry name" value="RASTRNSFRMNG"/>
</dbReference>
<dbReference type="PANTHER" id="PTHR24070">
    <property type="entry name" value="RAS, DI-RAS, AND RHEB FAMILY MEMBERS OF SMALL GTPASE SUPERFAMILY"/>
    <property type="match status" value="1"/>
</dbReference>
<keyword evidence="3" id="KW-0479">Metal-binding</keyword>
<evidence type="ECO:0000256" key="2">
    <source>
        <dbReference type="ARBA" id="ARBA00022481"/>
    </source>
</evidence>
<evidence type="ECO:0000256" key="1">
    <source>
        <dbReference type="ARBA" id="ARBA00004342"/>
    </source>
</evidence>
<evidence type="ECO:0000313" key="14">
    <source>
        <dbReference type="EMBL" id="KAF5363631.1"/>
    </source>
</evidence>
<dbReference type="GO" id="GO:0003924">
    <property type="term" value="F:GTPase activity"/>
    <property type="evidence" value="ECO:0007669"/>
    <property type="project" value="InterPro"/>
</dbReference>
<evidence type="ECO:0000256" key="7">
    <source>
        <dbReference type="ARBA" id="ARBA00023134"/>
    </source>
</evidence>
<evidence type="ECO:0000256" key="12">
    <source>
        <dbReference type="ARBA" id="ARBA00049117"/>
    </source>
</evidence>
<dbReference type="GO" id="GO:0005525">
    <property type="term" value="F:GTP binding"/>
    <property type="evidence" value="ECO:0007669"/>
    <property type="project" value="UniProtKB-KW"/>
</dbReference>
<dbReference type="OrthoDB" id="5976022at2759"/>